<sequence length="217" mass="24523">MNKKTLFISAIIILCTAFIVAVSIFNNEQSKIQAQTTQNAQWLTRDNAPFKGSADAKVTIVEFFDPACETCRQFYPLVNRIMKNNPGKIKLVKRYAPLHQGSDQVVKILEAAHLQGKFWPAVELLYKNQNNWVQHHVAQPELALIALQRLKLDATQLTLDQQSEQVSEAIAKDINDGKMLKVRATPQFFVNGKPLINFGYEPLVKLVDEAISQAYNQ</sequence>
<dbReference type="InterPro" id="IPR036249">
    <property type="entry name" value="Thioredoxin-like_sf"/>
</dbReference>
<evidence type="ECO:0000256" key="2">
    <source>
        <dbReference type="ARBA" id="ARBA00022729"/>
    </source>
</evidence>
<dbReference type="PANTHER" id="PTHR13887">
    <property type="entry name" value="GLUTATHIONE S-TRANSFERASE KAPPA"/>
    <property type="match status" value="1"/>
</dbReference>
<dbReference type="Gene3D" id="3.40.30.10">
    <property type="entry name" value="Glutaredoxin"/>
    <property type="match status" value="1"/>
</dbReference>
<keyword evidence="6" id="KW-1133">Transmembrane helix</keyword>
<keyword evidence="3" id="KW-0560">Oxidoreductase</keyword>
<evidence type="ECO:0000256" key="5">
    <source>
        <dbReference type="ARBA" id="ARBA00023284"/>
    </source>
</evidence>
<name>A0ABN1L7R1_9GAMM</name>
<keyword evidence="2" id="KW-0732">Signal</keyword>
<dbReference type="EMBL" id="BAAAFA010000007">
    <property type="protein sequence ID" value="GAA0818460.1"/>
    <property type="molecule type" value="Genomic_DNA"/>
</dbReference>
<proteinExistence type="inferred from homology"/>
<comment type="similarity">
    <text evidence="1">Belongs to the thioredoxin family. DsbA subfamily.</text>
</comment>
<keyword evidence="5" id="KW-0676">Redox-active center</keyword>
<keyword evidence="9" id="KW-1185">Reference proteome</keyword>
<keyword evidence="6" id="KW-0812">Transmembrane</keyword>
<evidence type="ECO:0000256" key="3">
    <source>
        <dbReference type="ARBA" id="ARBA00023002"/>
    </source>
</evidence>
<keyword evidence="4" id="KW-1015">Disulfide bond</keyword>
<evidence type="ECO:0000313" key="8">
    <source>
        <dbReference type="EMBL" id="GAA0818460.1"/>
    </source>
</evidence>
<accession>A0ABN1L7R1</accession>
<evidence type="ECO:0000313" key="9">
    <source>
        <dbReference type="Proteomes" id="UP001500021"/>
    </source>
</evidence>
<dbReference type="SUPFAM" id="SSF52833">
    <property type="entry name" value="Thioredoxin-like"/>
    <property type="match status" value="1"/>
</dbReference>
<evidence type="ECO:0000256" key="4">
    <source>
        <dbReference type="ARBA" id="ARBA00023157"/>
    </source>
</evidence>
<reference evidence="8 9" key="1">
    <citation type="journal article" date="2019" name="Int. J. Syst. Evol. Microbiol.">
        <title>The Global Catalogue of Microorganisms (GCM) 10K type strain sequencing project: providing services to taxonomists for standard genome sequencing and annotation.</title>
        <authorList>
            <consortium name="The Broad Institute Genomics Platform"/>
            <consortium name="The Broad Institute Genome Sequencing Center for Infectious Disease"/>
            <person name="Wu L."/>
            <person name="Ma J."/>
        </authorList>
    </citation>
    <scope>NUCLEOTIDE SEQUENCE [LARGE SCALE GENOMIC DNA]</scope>
    <source>
        <strain evidence="8 9">JCM 15608</strain>
    </source>
</reference>
<keyword evidence="6" id="KW-0472">Membrane</keyword>
<dbReference type="InterPro" id="IPR012336">
    <property type="entry name" value="Thioredoxin-like_fold"/>
</dbReference>
<feature type="domain" description="Thioredoxin" evidence="7">
    <location>
        <begin position="23"/>
        <end position="212"/>
    </location>
</feature>
<dbReference type="InterPro" id="IPR013766">
    <property type="entry name" value="Thioredoxin_domain"/>
</dbReference>
<evidence type="ECO:0000256" key="6">
    <source>
        <dbReference type="SAM" id="Phobius"/>
    </source>
</evidence>
<organism evidence="8 9">
    <name type="scientific">Colwellia asteriadis</name>
    <dbReference type="NCBI Taxonomy" id="517723"/>
    <lineage>
        <taxon>Bacteria</taxon>
        <taxon>Pseudomonadati</taxon>
        <taxon>Pseudomonadota</taxon>
        <taxon>Gammaproteobacteria</taxon>
        <taxon>Alteromonadales</taxon>
        <taxon>Colwelliaceae</taxon>
        <taxon>Colwellia</taxon>
    </lineage>
</organism>
<evidence type="ECO:0000259" key="7">
    <source>
        <dbReference type="PROSITE" id="PS51352"/>
    </source>
</evidence>
<dbReference type="RefSeq" id="WP_343817402.1">
    <property type="nucleotide sequence ID" value="NZ_BAAAFA010000007.1"/>
</dbReference>
<protein>
    <recommendedName>
        <fullName evidence="7">Thioredoxin domain-containing protein</fullName>
    </recommendedName>
</protein>
<dbReference type="Proteomes" id="UP001500021">
    <property type="component" value="Unassembled WGS sequence"/>
</dbReference>
<feature type="transmembrane region" description="Helical" evidence="6">
    <location>
        <begin position="6"/>
        <end position="25"/>
    </location>
</feature>
<comment type="caution">
    <text evidence="8">The sequence shown here is derived from an EMBL/GenBank/DDBJ whole genome shotgun (WGS) entry which is preliminary data.</text>
</comment>
<gene>
    <name evidence="8" type="ORF">GCM10009111_21170</name>
</gene>
<evidence type="ECO:0000256" key="1">
    <source>
        <dbReference type="ARBA" id="ARBA00005791"/>
    </source>
</evidence>
<dbReference type="PANTHER" id="PTHR13887:SF14">
    <property type="entry name" value="DISULFIDE BOND FORMATION PROTEIN D"/>
    <property type="match status" value="1"/>
</dbReference>
<dbReference type="PROSITE" id="PS51352">
    <property type="entry name" value="THIOREDOXIN_2"/>
    <property type="match status" value="1"/>
</dbReference>
<dbReference type="Pfam" id="PF13462">
    <property type="entry name" value="Thioredoxin_4"/>
    <property type="match status" value="1"/>
</dbReference>